<dbReference type="RefSeq" id="WP_221031356.1">
    <property type="nucleotide sequence ID" value="NZ_CP139781.1"/>
</dbReference>
<gene>
    <name evidence="2" type="ORF">K1X11_016585</name>
</gene>
<dbReference type="PANTHER" id="PTHR40572:SF1">
    <property type="entry name" value="PROTEIN BAX"/>
    <property type="match status" value="1"/>
</dbReference>
<sequence>MSDPRRRAAARKLGIAGIVVVAILIWSQCSRHAPSFLPFVPEHLPDFADYTDVNEKKTAFFDFLAPHIEAVNQGILKDRRRLEAIRADAAEGDAPGWIDRRWITHLAERYEFEDIPEKPTLAFVDQLLRRVDIIPPSLIMAQAANESAWGTSRFARQGNNLFGMRTYEPGTGIVPKRRAAGATWEVAAYDTVREGLADYIQTLNTGSTYRQLRNLRRDLRRQDRTISGSVLAGGLTRYSEKGYEYVAIIRSMIRSNKLAQYDEAHMAAERGE</sequence>
<dbReference type="SMART" id="SM00047">
    <property type="entry name" value="LYZ2"/>
    <property type="match status" value="1"/>
</dbReference>
<feature type="domain" description="Mannosyl-glycoprotein endo-beta-N-acetylglucosamidase-like" evidence="1">
    <location>
        <begin position="113"/>
        <end position="246"/>
    </location>
</feature>
<dbReference type="EMBL" id="CP139781">
    <property type="protein sequence ID" value="WRQ86434.1"/>
    <property type="molecule type" value="Genomic_DNA"/>
</dbReference>
<accession>A0ABZ1C4E7</accession>
<protein>
    <submittedName>
        <fullName evidence="2">Glucosaminidase domain-containing protein</fullName>
    </submittedName>
</protein>
<evidence type="ECO:0000313" key="3">
    <source>
        <dbReference type="Proteomes" id="UP000738431"/>
    </source>
</evidence>
<keyword evidence="3" id="KW-1185">Reference proteome</keyword>
<reference evidence="2 3" key="1">
    <citation type="submission" date="2023-12" db="EMBL/GenBank/DDBJ databases">
        <title>Description of an unclassified Opitutus bacterium of Verrucomicrobiota.</title>
        <authorList>
            <person name="Zhang D.-F."/>
        </authorList>
    </citation>
    <scope>NUCLEOTIDE SEQUENCE [LARGE SCALE GENOMIC DNA]</scope>
    <source>
        <strain evidence="2 3">WL0086</strain>
    </source>
</reference>
<evidence type="ECO:0000313" key="2">
    <source>
        <dbReference type="EMBL" id="WRQ86434.1"/>
    </source>
</evidence>
<dbReference type="Pfam" id="PF01832">
    <property type="entry name" value="Glucosaminidase"/>
    <property type="match status" value="1"/>
</dbReference>
<evidence type="ECO:0000259" key="1">
    <source>
        <dbReference type="SMART" id="SM00047"/>
    </source>
</evidence>
<organism evidence="2 3">
    <name type="scientific">Actomonas aquatica</name>
    <dbReference type="NCBI Taxonomy" id="2866162"/>
    <lineage>
        <taxon>Bacteria</taxon>
        <taxon>Pseudomonadati</taxon>
        <taxon>Verrucomicrobiota</taxon>
        <taxon>Opitutia</taxon>
        <taxon>Opitutales</taxon>
        <taxon>Opitutaceae</taxon>
        <taxon>Actomonas</taxon>
    </lineage>
</organism>
<name>A0ABZ1C4E7_9BACT</name>
<dbReference type="Gene3D" id="1.10.530.10">
    <property type="match status" value="1"/>
</dbReference>
<dbReference type="PANTHER" id="PTHR40572">
    <property type="entry name" value="PROTEIN BAX"/>
    <property type="match status" value="1"/>
</dbReference>
<proteinExistence type="predicted"/>
<dbReference type="InterPro" id="IPR002901">
    <property type="entry name" value="MGlyc_endo_b_GlcNAc-like_dom"/>
</dbReference>
<dbReference type="Proteomes" id="UP000738431">
    <property type="component" value="Chromosome"/>
</dbReference>
<dbReference type="InterPro" id="IPR053195">
    <property type="entry name" value="Bax-like"/>
</dbReference>